<feature type="transmembrane region" description="Helical" evidence="8">
    <location>
        <begin position="55"/>
        <end position="75"/>
    </location>
</feature>
<feature type="chain" id="PRO_5024360514" description="Fe(2+) transport protein 1-like" evidence="9">
    <location>
        <begin position="27"/>
        <end position="355"/>
    </location>
</feature>
<feature type="transmembrane region" description="Helical" evidence="8">
    <location>
        <begin position="265"/>
        <end position="287"/>
    </location>
</feature>
<dbReference type="GO" id="GO:0005385">
    <property type="term" value="F:zinc ion transmembrane transporter activity"/>
    <property type="evidence" value="ECO:0007669"/>
    <property type="project" value="InterPro"/>
</dbReference>
<evidence type="ECO:0000256" key="8">
    <source>
        <dbReference type="RuleBase" id="RU362088"/>
    </source>
</evidence>
<evidence type="ECO:0000256" key="2">
    <source>
        <dbReference type="ARBA" id="ARBA00006939"/>
    </source>
</evidence>
<keyword evidence="6 8" id="KW-0406">Ion transport</keyword>
<dbReference type="InterPro" id="IPR003689">
    <property type="entry name" value="ZIP"/>
</dbReference>
<comment type="caution">
    <text evidence="8">Lacks conserved residue(s) required for the propagation of feature annotation.</text>
</comment>
<sequence length="355" mass="37784">MAAHIKLHPFPIILLLLLSFTVQAFSESESKAPPQCQSESVGGCHDKAEALKLKIIAIFSILVTSMIGVSLPLFSSSVPALQPDRDLFVLVKAFASGVILATGYMHVLPDSFDDLRSECLPETPWRKFPFSTFVAMLAAVLTLMVDSVALSYYKKRYAKAAIAAGEKAKNGTVELGSVGHGHVMSEEVLTEEGTALLRHRVVAQVLELGIVVHSVVIGLSMGASGNPCTIRPLVVAICFHQLFEGMGLGGCILQAEYGTRMKSILVFFFSVTTPFGIALGIGLSNIYTDNSPSALIVEGVLNAASAGLLNYMALVDLLAADFMGPKLQGSFKLQMWACTAVLLGAGGMSLMAKWA</sequence>
<reference evidence="10 11" key="1">
    <citation type="submission" date="2019-06" db="EMBL/GenBank/DDBJ databases">
        <title>A chromosomal-level reference genome of Carpinus fangiana (Coryloideae, Betulaceae).</title>
        <authorList>
            <person name="Yang X."/>
            <person name="Wang Z."/>
            <person name="Zhang L."/>
            <person name="Hao G."/>
            <person name="Liu J."/>
            <person name="Yang Y."/>
        </authorList>
    </citation>
    <scope>NUCLEOTIDE SEQUENCE [LARGE SCALE GENOMIC DNA]</scope>
    <source>
        <strain evidence="10">Cfa_2016G</strain>
        <tissue evidence="10">Leaf</tissue>
    </source>
</reference>
<dbReference type="OrthoDB" id="448280at2759"/>
<protein>
    <recommendedName>
        <fullName evidence="12">Fe(2+) transport protein 1-like</fullName>
    </recommendedName>
</protein>
<comment type="subcellular location">
    <subcellularLocation>
        <location evidence="1 8">Membrane</location>
        <topology evidence="1 8">Multi-pass membrane protein</topology>
    </subcellularLocation>
</comment>
<evidence type="ECO:0000256" key="4">
    <source>
        <dbReference type="ARBA" id="ARBA00022692"/>
    </source>
</evidence>
<evidence type="ECO:0000256" key="5">
    <source>
        <dbReference type="ARBA" id="ARBA00022989"/>
    </source>
</evidence>
<evidence type="ECO:0008006" key="12">
    <source>
        <dbReference type="Google" id="ProtNLM"/>
    </source>
</evidence>
<keyword evidence="7 8" id="KW-0472">Membrane</keyword>
<feature type="transmembrane region" description="Helical" evidence="8">
    <location>
        <begin position="331"/>
        <end position="352"/>
    </location>
</feature>
<comment type="similarity">
    <text evidence="2 8">Belongs to the ZIP transporter (TC 2.A.5) family.</text>
</comment>
<dbReference type="Proteomes" id="UP000327013">
    <property type="component" value="Chromosome 3"/>
</dbReference>
<accession>A0A5N6R236</accession>
<keyword evidence="4 8" id="KW-0812">Transmembrane</keyword>
<keyword evidence="5 8" id="KW-1133">Transmembrane helix</keyword>
<evidence type="ECO:0000256" key="7">
    <source>
        <dbReference type="ARBA" id="ARBA00023136"/>
    </source>
</evidence>
<feature type="signal peptide" evidence="9">
    <location>
        <begin position="1"/>
        <end position="26"/>
    </location>
</feature>
<evidence type="ECO:0000256" key="9">
    <source>
        <dbReference type="SAM" id="SignalP"/>
    </source>
</evidence>
<proteinExistence type="inferred from homology"/>
<keyword evidence="3 8" id="KW-0813">Transport</keyword>
<dbReference type="PANTHER" id="PTHR11040">
    <property type="entry name" value="ZINC/IRON TRANSPORTER"/>
    <property type="match status" value="1"/>
</dbReference>
<dbReference type="Pfam" id="PF02535">
    <property type="entry name" value="Zip"/>
    <property type="match status" value="1"/>
</dbReference>
<evidence type="ECO:0000256" key="3">
    <source>
        <dbReference type="ARBA" id="ARBA00022448"/>
    </source>
</evidence>
<evidence type="ECO:0000256" key="1">
    <source>
        <dbReference type="ARBA" id="ARBA00004141"/>
    </source>
</evidence>
<feature type="transmembrane region" description="Helical" evidence="8">
    <location>
        <begin position="87"/>
        <end position="108"/>
    </location>
</feature>
<gene>
    <name evidence="10" type="ORF">FH972_008814</name>
</gene>
<dbReference type="EMBL" id="CM017323">
    <property type="protein sequence ID" value="KAE8023062.1"/>
    <property type="molecule type" value="Genomic_DNA"/>
</dbReference>
<keyword evidence="9" id="KW-0732">Signal</keyword>
<organism evidence="10 11">
    <name type="scientific">Carpinus fangiana</name>
    <dbReference type="NCBI Taxonomy" id="176857"/>
    <lineage>
        <taxon>Eukaryota</taxon>
        <taxon>Viridiplantae</taxon>
        <taxon>Streptophyta</taxon>
        <taxon>Embryophyta</taxon>
        <taxon>Tracheophyta</taxon>
        <taxon>Spermatophyta</taxon>
        <taxon>Magnoliopsida</taxon>
        <taxon>eudicotyledons</taxon>
        <taxon>Gunneridae</taxon>
        <taxon>Pentapetalae</taxon>
        <taxon>rosids</taxon>
        <taxon>fabids</taxon>
        <taxon>Fagales</taxon>
        <taxon>Betulaceae</taxon>
        <taxon>Carpinus</taxon>
    </lineage>
</organism>
<dbReference type="NCBIfam" id="TIGR00820">
    <property type="entry name" value="zip"/>
    <property type="match status" value="1"/>
</dbReference>
<dbReference type="GO" id="GO:0005886">
    <property type="term" value="C:plasma membrane"/>
    <property type="evidence" value="ECO:0007669"/>
    <property type="project" value="TreeGrafter"/>
</dbReference>
<evidence type="ECO:0000313" key="10">
    <source>
        <dbReference type="EMBL" id="KAE8023062.1"/>
    </source>
</evidence>
<feature type="transmembrane region" description="Helical" evidence="8">
    <location>
        <begin position="128"/>
        <end position="153"/>
    </location>
</feature>
<evidence type="ECO:0000313" key="11">
    <source>
        <dbReference type="Proteomes" id="UP000327013"/>
    </source>
</evidence>
<name>A0A5N6R236_9ROSI</name>
<dbReference type="InterPro" id="IPR004698">
    <property type="entry name" value="Zn/Fe_permease_fun/pln"/>
</dbReference>
<keyword evidence="11" id="KW-1185">Reference proteome</keyword>
<dbReference type="AlphaFoldDB" id="A0A5N6R236"/>
<evidence type="ECO:0000256" key="6">
    <source>
        <dbReference type="ARBA" id="ARBA00023065"/>
    </source>
</evidence>
<dbReference type="PANTHER" id="PTHR11040:SF41">
    <property type="entry name" value="ZINC TRANSPORTER 7"/>
    <property type="match status" value="1"/>
</dbReference>